<evidence type="ECO:0000259" key="8">
    <source>
        <dbReference type="PROSITE" id="PS50110"/>
    </source>
</evidence>
<dbReference type="GO" id="GO:0006355">
    <property type="term" value="P:regulation of DNA-templated transcription"/>
    <property type="evidence" value="ECO:0007669"/>
    <property type="project" value="InterPro"/>
</dbReference>
<dbReference type="InterPro" id="IPR036388">
    <property type="entry name" value="WH-like_DNA-bd_sf"/>
</dbReference>
<dbReference type="Pfam" id="PF00486">
    <property type="entry name" value="Trans_reg_C"/>
    <property type="match status" value="1"/>
</dbReference>
<accession>A0A1H6M3G4</accession>
<evidence type="ECO:0000256" key="5">
    <source>
        <dbReference type="ARBA" id="ARBA00023163"/>
    </source>
</evidence>
<dbReference type="EMBL" id="CDSC02000335">
    <property type="protein sequence ID" value="SEH93380.1"/>
    <property type="molecule type" value="Genomic_DNA"/>
</dbReference>
<feature type="domain" description="OmpR/PhoB-type" evidence="9">
    <location>
        <begin position="132"/>
        <end position="230"/>
    </location>
</feature>
<keyword evidence="3" id="KW-0805">Transcription regulation</keyword>
<evidence type="ECO:0000256" key="3">
    <source>
        <dbReference type="ARBA" id="ARBA00023015"/>
    </source>
</evidence>
<dbReference type="InterPro" id="IPR001867">
    <property type="entry name" value="OmpR/PhoB-type_DNA-bd"/>
</dbReference>
<evidence type="ECO:0000256" key="4">
    <source>
        <dbReference type="ARBA" id="ARBA00023125"/>
    </source>
</evidence>
<reference evidence="11" key="1">
    <citation type="submission" date="2016-06" db="EMBL/GenBank/DDBJ databases">
        <authorList>
            <person name="Petersen J."/>
            <person name="Sayavedra L."/>
        </authorList>
    </citation>
    <scope>NUCLEOTIDE SEQUENCE [LARGE SCALE GENOMIC DNA]</scope>
    <source>
        <strain evidence="11">BazSymA</strain>
    </source>
</reference>
<dbReference type="SMART" id="SM00448">
    <property type="entry name" value="REC"/>
    <property type="match status" value="1"/>
</dbReference>
<dbReference type="PROSITE" id="PS51755">
    <property type="entry name" value="OMPR_PHOB"/>
    <property type="match status" value="1"/>
</dbReference>
<dbReference type="Gene3D" id="3.40.50.2300">
    <property type="match status" value="1"/>
</dbReference>
<dbReference type="PROSITE" id="PS50110">
    <property type="entry name" value="RESPONSE_REGULATORY"/>
    <property type="match status" value="1"/>
</dbReference>
<dbReference type="SUPFAM" id="SSF52172">
    <property type="entry name" value="CheY-like"/>
    <property type="match status" value="1"/>
</dbReference>
<feature type="modified residue" description="4-aspartylphosphate" evidence="6">
    <location>
        <position position="56"/>
    </location>
</feature>
<dbReference type="InterPro" id="IPR001789">
    <property type="entry name" value="Sig_transdc_resp-reg_receiver"/>
</dbReference>
<dbReference type="FunFam" id="3.40.50.2300:FF:000001">
    <property type="entry name" value="DNA-binding response regulator PhoB"/>
    <property type="match status" value="1"/>
</dbReference>
<evidence type="ECO:0000313" key="10">
    <source>
        <dbReference type="EMBL" id="SEH93380.1"/>
    </source>
</evidence>
<dbReference type="SUPFAM" id="SSF46894">
    <property type="entry name" value="C-terminal effector domain of the bipartite response regulators"/>
    <property type="match status" value="1"/>
</dbReference>
<dbReference type="SMART" id="SM00862">
    <property type="entry name" value="Trans_reg_C"/>
    <property type="match status" value="1"/>
</dbReference>
<feature type="DNA-binding region" description="OmpR/PhoB-type" evidence="7">
    <location>
        <begin position="132"/>
        <end position="230"/>
    </location>
</feature>
<dbReference type="GO" id="GO:0000976">
    <property type="term" value="F:transcription cis-regulatory region binding"/>
    <property type="evidence" value="ECO:0007669"/>
    <property type="project" value="TreeGrafter"/>
</dbReference>
<name>A0A1H6M3G4_9GAMM</name>
<dbReference type="Proteomes" id="UP000198988">
    <property type="component" value="Unassembled WGS sequence"/>
</dbReference>
<organism evidence="10 11">
    <name type="scientific">Bathymodiolus azoricus thioautotrophic gill symbiont</name>
    <dbReference type="NCBI Taxonomy" id="235205"/>
    <lineage>
        <taxon>Bacteria</taxon>
        <taxon>Pseudomonadati</taxon>
        <taxon>Pseudomonadota</taxon>
        <taxon>Gammaproteobacteria</taxon>
        <taxon>sulfur-oxidizing symbionts</taxon>
    </lineage>
</organism>
<dbReference type="InterPro" id="IPR016032">
    <property type="entry name" value="Sig_transdc_resp-reg_C-effctor"/>
</dbReference>
<dbReference type="AlphaFoldDB" id="A0A1H6M3G4"/>
<evidence type="ECO:0000256" key="2">
    <source>
        <dbReference type="ARBA" id="ARBA00023012"/>
    </source>
</evidence>
<evidence type="ECO:0000259" key="9">
    <source>
        <dbReference type="PROSITE" id="PS51755"/>
    </source>
</evidence>
<sequence length="234" mass="26604">MNNDMFTILIVEDDKAIIEMLSISLQAKHYHILKANTGAQAISLLGDNDVDLVLLDWMLPDVDGTQLIGKIRKFEGFQYLPIMMLTAKSNEEDKVKGFDMGTDDYMTKPVLLKELDARIRSLLRRSQGLTASNELIVDNIVINPVQQLLTIGGKAITIGSTEFRLLHFLMKNKNRVFNRSQLLDGVWGRFVAIDERTVDVHILRLRKTLKPCEADSYIQTVRNMGYRFSINTTS</sequence>
<dbReference type="Gene3D" id="1.10.10.10">
    <property type="entry name" value="Winged helix-like DNA-binding domain superfamily/Winged helix DNA-binding domain"/>
    <property type="match status" value="1"/>
</dbReference>
<evidence type="ECO:0000256" key="1">
    <source>
        <dbReference type="ARBA" id="ARBA00022553"/>
    </source>
</evidence>
<dbReference type="InterPro" id="IPR039420">
    <property type="entry name" value="WalR-like"/>
</dbReference>
<evidence type="ECO:0000313" key="11">
    <source>
        <dbReference type="Proteomes" id="UP000198988"/>
    </source>
</evidence>
<dbReference type="GO" id="GO:0005829">
    <property type="term" value="C:cytosol"/>
    <property type="evidence" value="ECO:0007669"/>
    <property type="project" value="TreeGrafter"/>
</dbReference>
<dbReference type="RefSeq" id="WP_237732966.1">
    <property type="nucleotide sequence ID" value="NZ_CAESAP020000032.1"/>
</dbReference>
<keyword evidence="5" id="KW-0804">Transcription</keyword>
<dbReference type="InterPro" id="IPR011006">
    <property type="entry name" value="CheY-like_superfamily"/>
</dbReference>
<dbReference type="GO" id="GO:0032993">
    <property type="term" value="C:protein-DNA complex"/>
    <property type="evidence" value="ECO:0007669"/>
    <property type="project" value="TreeGrafter"/>
</dbReference>
<keyword evidence="4 7" id="KW-0238">DNA-binding</keyword>
<evidence type="ECO:0000256" key="6">
    <source>
        <dbReference type="PROSITE-ProRule" id="PRU00169"/>
    </source>
</evidence>
<dbReference type="GO" id="GO:0000156">
    <property type="term" value="F:phosphorelay response regulator activity"/>
    <property type="evidence" value="ECO:0007669"/>
    <property type="project" value="TreeGrafter"/>
</dbReference>
<keyword evidence="2" id="KW-0902">Two-component regulatory system</keyword>
<dbReference type="PANTHER" id="PTHR48111">
    <property type="entry name" value="REGULATOR OF RPOS"/>
    <property type="match status" value="1"/>
</dbReference>
<proteinExistence type="predicted"/>
<feature type="domain" description="Response regulatory" evidence="8">
    <location>
        <begin position="7"/>
        <end position="123"/>
    </location>
</feature>
<gene>
    <name evidence="10" type="ORF">BAZSYMA_ACONTIG00717_0</name>
</gene>
<keyword evidence="1 6" id="KW-0597">Phosphoprotein</keyword>
<dbReference type="Pfam" id="PF00072">
    <property type="entry name" value="Response_reg"/>
    <property type="match status" value="1"/>
</dbReference>
<evidence type="ECO:0000256" key="7">
    <source>
        <dbReference type="PROSITE-ProRule" id="PRU01091"/>
    </source>
</evidence>
<protein>
    <submittedName>
        <fullName evidence="10">Phosphate regulon transcriptional regulatoryprotein phoB</fullName>
    </submittedName>
</protein>
<dbReference type="PANTHER" id="PTHR48111:SF40">
    <property type="entry name" value="PHOSPHATE REGULON TRANSCRIPTIONAL REGULATORY PROTEIN PHOB"/>
    <property type="match status" value="1"/>
</dbReference>
<dbReference type="CDD" id="cd00383">
    <property type="entry name" value="trans_reg_C"/>
    <property type="match status" value="1"/>
</dbReference>